<sequence>MTFFFHNKKTDLLVFSMLWGTIFFGITETFSAEKLPSYHPLTE</sequence>
<proteinExistence type="predicted"/>
<keyword evidence="1" id="KW-1133">Transmembrane helix</keyword>
<accession>A0A381Z0Y7</accession>
<dbReference type="EMBL" id="UINC01019498">
    <property type="protein sequence ID" value="SVA82581.1"/>
    <property type="molecule type" value="Genomic_DNA"/>
</dbReference>
<reference evidence="2" key="1">
    <citation type="submission" date="2018-05" db="EMBL/GenBank/DDBJ databases">
        <authorList>
            <person name="Lanie J.A."/>
            <person name="Ng W.-L."/>
            <person name="Kazmierczak K.M."/>
            <person name="Andrzejewski T.M."/>
            <person name="Davidsen T.M."/>
            <person name="Wayne K.J."/>
            <person name="Tettelin H."/>
            <person name="Glass J.I."/>
            <person name="Rusch D."/>
            <person name="Podicherti R."/>
            <person name="Tsui H.-C.T."/>
            <person name="Winkler M.E."/>
        </authorList>
    </citation>
    <scope>NUCLEOTIDE SEQUENCE</scope>
</reference>
<evidence type="ECO:0000256" key="1">
    <source>
        <dbReference type="SAM" id="Phobius"/>
    </source>
</evidence>
<keyword evidence="1" id="KW-0472">Membrane</keyword>
<feature type="non-terminal residue" evidence="2">
    <location>
        <position position="43"/>
    </location>
</feature>
<keyword evidence="1" id="KW-0812">Transmembrane</keyword>
<evidence type="ECO:0000313" key="2">
    <source>
        <dbReference type="EMBL" id="SVA82581.1"/>
    </source>
</evidence>
<protein>
    <submittedName>
        <fullName evidence="2">Uncharacterized protein</fullName>
    </submittedName>
</protein>
<dbReference type="AlphaFoldDB" id="A0A381Z0Y7"/>
<feature type="transmembrane region" description="Helical" evidence="1">
    <location>
        <begin position="12"/>
        <end position="32"/>
    </location>
</feature>
<organism evidence="2">
    <name type="scientific">marine metagenome</name>
    <dbReference type="NCBI Taxonomy" id="408172"/>
    <lineage>
        <taxon>unclassified sequences</taxon>
        <taxon>metagenomes</taxon>
        <taxon>ecological metagenomes</taxon>
    </lineage>
</organism>
<gene>
    <name evidence="2" type="ORF">METZ01_LOCUS135435</name>
</gene>
<name>A0A381Z0Y7_9ZZZZ</name>